<keyword evidence="9" id="KW-0546">Nucleotide metabolism</keyword>
<dbReference type="EC" id="2.7.4.6" evidence="12"/>
<evidence type="ECO:0000256" key="6">
    <source>
        <dbReference type="ARBA" id="ARBA00022777"/>
    </source>
</evidence>
<dbReference type="PANTHER" id="PTHR46161">
    <property type="entry name" value="NUCLEOSIDE DIPHOSPHATE KINASE"/>
    <property type="match status" value="1"/>
</dbReference>
<dbReference type="PROSITE" id="PS00469">
    <property type="entry name" value="NDPK"/>
    <property type="match status" value="1"/>
</dbReference>
<comment type="caution">
    <text evidence="14">The sequence shown here is derived from an EMBL/GenBank/DDBJ whole genome shotgun (WGS) entry which is preliminary data.</text>
</comment>
<dbReference type="Proteomes" id="UP000887116">
    <property type="component" value="Unassembled WGS sequence"/>
</dbReference>
<dbReference type="GO" id="GO:0006228">
    <property type="term" value="P:UTP biosynthetic process"/>
    <property type="evidence" value="ECO:0007669"/>
    <property type="project" value="InterPro"/>
</dbReference>
<evidence type="ECO:0000256" key="9">
    <source>
        <dbReference type="ARBA" id="ARBA00023080"/>
    </source>
</evidence>
<dbReference type="EMBL" id="BMAO01036933">
    <property type="protein sequence ID" value="GFR14137.1"/>
    <property type="molecule type" value="Genomic_DNA"/>
</dbReference>
<feature type="domain" description="Nucleoside diphosphate kinase-like" evidence="13">
    <location>
        <begin position="8"/>
        <end position="149"/>
    </location>
</feature>
<evidence type="ECO:0000256" key="8">
    <source>
        <dbReference type="ARBA" id="ARBA00022842"/>
    </source>
</evidence>
<evidence type="ECO:0000256" key="12">
    <source>
        <dbReference type="RuleBase" id="RU004013"/>
    </source>
</evidence>
<proteinExistence type="inferred from homology"/>
<dbReference type="InterPro" id="IPR036850">
    <property type="entry name" value="NDK-like_dom_sf"/>
</dbReference>
<evidence type="ECO:0000256" key="4">
    <source>
        <dbReference type="ARBA" id="ARBA00022723"/>
    </source>
</evidence>
<feature type="binding site" evidence="10">
    <location>
        <position position="93"/>
    </location>
    <ligand>
        <name>ATP</name>
        <dbReference type="ChEBI" id="CHEBI:30616"/>
    </ligand>
</feature>
<feature type="binding site" evidence="10">
    <location>
        <position position="113"/>
    </location>
    <ligand>
        <name>ATP</name>
        <dbReference type="ChEBI" id="CHEBI:30616"/>
    </ligand>
</feature>
<dbReference type="PRINTS" id="PR01243">
    <property type="entry name" value="NUCDPKINASE"/>
</dbReference>
<feature type="binding site" evidence="10">
    <location>
        <position position="99"/>
    </location>
    <ligand>
        <name>ATP</name>
        <dbReference type="ChEBI" id="CHEBI:30616"/>
    </ligand>
</feature>
<dbReference type="SUPFAM" id="SSF54919">
    <property type="entry name" value="Nucleoside diphosphate kinase, NDK"/>
    <property type="match status" value="1"/>
</dbReference>
<sequence length="185" mass="21570">MSKFLAPLELTLALIKPDVCRNPYSLQLIREIILEKNFCFVGTKITQLSKVEAEKFYVEHKNKFFYNRLVTFMSSGLVSAHILAKENAIKDWRALMGPTHVFKAQYEAPDSIRARFGLTDTRNATHGSDSPDTARREIAFFFPEFSMDDFYKYHEEAFRNNEVAFDPEHWVHRIRDAKAQKLQNS</sequence>
<reference evidence="14" key="1">
    <citation type="submission" date="2020-07" db="EMBL/GenBank/DDBJ databases">
        <title>Multicomponent nature underlies the extraordinary mechanical properties of spider dragline silk.</title>
        <authorList>
            <person name="Kono N."/>
            <person name="Nakamura H."/>
            <person name="Mori M."/>
            <person name="Yoshida Y."/>
            <person name="Ohtoshi R."/>
            <person name="Malay A.D."/>
            <person name="Moran D.A.P."/>
            <person name="Tomita M."/>
            <person name="Numata K."/>
            <person name="Arakawa K."/>
        </authorList>
    </citation>
    <scope>NUCLEOTIDE SEQUENCE</scope>
</reference>
<evidence type="ECO:0000256" key="11">
    <source>
        <dbReference type="RuleBase" id="RU004011"/>
    </source>
</evidence>
<dbReference type="GO" id="GO:0005524">
    <property type="term" value="F:ATP binding"/>
    <property type="evidence" value="ECO:0007669"/>
    <property type="project" value="UniProtKB-KW"/>
</dbReference>
<keyword evidence="15" id="KW-1185">Reference proteome</keyword>
<keyword evidence="4" id="KW-0479">Metal-binding</keyword>
<evidence type="ECO:0000313" key="15">
    <source>
        <dbReference type="Proteomes" id="UP000887116"/>
    </source>
</evidence>
<dbReference type="PROSITE" id="PS51374">
    <property type="entry name" value="NDPK_LIKE"/>
    <property type="match status" value="1"/>
</dbReference>
<dbReference type="InterPro" id="IPR001564">
    <property type="entry name" value="Nucleoside_diP_kinase"/>
</dbReference>
<dbReference type="Gene3D" id="3.30.70.141">
    <property type="entry name" value="Nucleoside diphosphate kinase-like domain"/>
    <property type="match status" value="1"/>
</dbReference>
<keyword evidence="7 12" id="KW-0067">ATP-binding</keyword>
<evidence type="ECO:0000313" key="14">
    <source>
        <dbReference type="EMBL" id="GFR14137.1"/>
    </source>
</evidence>
<comment type="similarity">
    <text evidence="1 10 11">Belongs to the NDK family.</text>
</comment>
<protein>
    <recommendedName>
        <fullName evidence="12">Nucleoside diphosphate kinase</fullName>
        <ecNumber evidence="12">2.7.4.6</ecNumber>
    </recommendedName>
</protein>
<dbReference type="PANTHER" id="PTHR46161:SF3">
    <property type="entry name" value="NUCLEOSIDE DIPHOSPHATE KINASE DDB_G0292928-RELATED"/>
    <property type="match status" value="1"/>
</dbReference>
<dbReference type="OrthoDB" id="25346at2759"/>
<feature type="active site" description="Pros-phosphohistidine intermediate" evidence="10">
    <location>
        <position position="126"/>
    </location>
</feature>
<accession>A0A8X6LMT0</accession>
<evidence type="ECO:0000256" key="2">
    <source>
        <dbReference type="ARBA" id="ARBA00022490"/>
    </source>
</evidence>
<evidence type="ECO:0000256" key="1">
    <source>
        <dbReference type="ARBA" id="ARBA00008142"/>
    </source>
</evidence>
<dbReference type="GO" id="GO:0046872">
    <property type="term" value="F:metal ion binding"/>
    <property type="evidence" value="ECO:0007669"/>
    <property type="project" value="UniProtKB-KW"/>
</dbReference>
<dbReference type="InterPro" id="IPR034907">
    <property type="entry name" value="NDK-like_dom"/>
</dbReference>
<evidence type="ECO:0000256" key="3">
    <source>
        <dbReference type="ARBA" id="ARBA00022679"/>
    </source>
</evidence>
<dbReference type="InterPro" id="IPR023005">
    <property type="entry name" value="Nucleoside_diP_kinase_AS"/>
</dbReference>
<dbReference type="GO" id="GO:0004550">
    <property type="term" value="F:nucleoside diphosphate kinase activity"/>
    <property type="evidence" value="ECO:0007669"/>
    <property type="project" value="UniProtKB-EC"/>
</dbReference>
<keyword evidence="6 12" id="KW-0418">Kinase</keyword>
<dbReference type="GO" id="GO:0006241">
    <property type="term" value="P:CTP biosynthetic process"/>
    <property type="evidence" value="ECO:0007669"/>
    <property type="project" value="InterPro"/>
</dbReference>
<comment type="catalytic activity">
    <reaction evidence="12">
        <text>a 2'-deoxyribonucleoside 5'-diphosphate + ATP = a 2'-deoxyribonucleoside 5'-triphosphate + ADP</text>
        <dbReference type="Rhea" id="RHEA:44640"/>
        <dbReference type="ChEBI" id="CHEBI:30616"/>
        <dbReference type="ChEBI" id="CHEBI:61560"/>
        <dbReference type="ChEBI" id="CHEBI:73316"/>
        <dbReference type="ChEBI" id="CHEBI:456216"/>
        <dbReference type="EC" id="2.7.4.6"/>
    </reaction>
</comment>
<keyword evidence="2" id="KW-0963">Cytoplasm</keyword>
<keyword evidence="5 12" id="KW-0547">Nucleotide-binding</keyword>
<feature type="binding site" evidence="10">
    <location>
        <position position="123"/>
    </location>
    <ligand>
        <name>ATP</name>
        <dbReference type="ChEBI" id="CHEBI:30616"/>
    </ligand>
</feature>
<dbReference type="AlphaFoldDB" id="A0A8X6LMT0"/>
<evidence type="ECO:0000256" key="5">
    <source>
        <dbReference type="ARBA" id="ARBA00022741"/>
    </source>
</evidence>
<gene>
    <name evidence="14" type="primary">nme6</name>
    <name evidence="14" type="ORF">TNCT_360871</name>
</gene>
<dbReference type="Pfam" id="PF00334">
    <property type="entry name" value="NDK"/>
    <property type="match status" value="1"/>
</dbReference>
<keyword evidence="8" id="KW-0460">Magnesium</keyword>
<name>A0A8X6LMT0_TRICU</name>
<keyword evidence="3 12" id="KW-0808">Transferase</keyword>
<feature type="binding site" evidence="10">
    <location>
        <position position="16"/>
    </location>
    <ligand>
        <name>ATP</name>
        <dbReference type="ChEBI" id="CHEBI:30616"/>
    </ligand>
</feature>
<feature type="binding site" evidence="10">
    <location>
        <position position="65"/>
    </location>
    <ligand>
        <name>ATP</name>
        <dbReference type="ChEBI" id="CHEBI:30616"/>
    </ligand>
</feature>
<evidence type="ECO:0000256" key="10">
    <source>
        <dbReference type="PROSITE-ProRule" id="PRU00706"/>
    </source>
</evidence>
<evidence type="ECO:0000256" key="7">
    <source>
        <dbReference type="ARBA" id="ARBA00022840"/>
    </source>
</evidence>
<evidence type="ECO:0000259" key="13">
    <source>
        <dbReference type="SMART" id="SM00562"/>
    </source>
</evidence>
<organism evidence="14 15">
    <name type="scientific">Trichonephila clavata</name>
    <name type="common">Joro spider</name>
    <name type="synonym">Nephila clavata</name>
    <dbReference type="NCBI Taxonomy" id="2740835"/>
    <lineage>
        <taxon>Eukaryota</taxon>
        <taxon>Metazoa</taxon>
        <taxon>Ecdysozoa</taxon>
        <taxon>Arthropoda</taxon>
        <taxon>Chelicerata</taxon>
        <taxon>Arachnida</taxon>
        <taxon>Araneae</taxon>
        <taxon>Araneomorphae</taxon>
        <taxon>Entelegynae</taxon>
        <taxon>Araneoidea</taxon>
        <taxon>Nephilidae</taxon>
        <taxon>Trichonephila</taxon>
    </lineage>
</organism>
<dbReference type="GO" id="GO:0006183">
    <property type="term" value="P:GTP biosynthetic process"/>
    <property type="evidence" value="ECO:0007669"/>
    <property type="project" value="InterPro"/>
</dbReference>
<dbReference type="SMART" id="SM00562">
    <property type="entry name" value="NDK"/>
    <property type="match status" value="1"/>
</dbReference>